<dbReference type="Pfam" id="PF13730">
    <property type="entry name" value="HTH_36"/>
    <property type="match status" value="1"/>
</dbReference>
<feature type="region of interest" description="Disordered" evidence="1">
    <location>
        <begin position="91"/>
        <end position="154"/>
    </location>
</feature>
<name>A0A6J5PRC2_9CAUD</name>
<organism evidence="2">
    <name type="scientific">uncultured Caudovirales phage</name>
    <dbReference type="NCBI Taxonomy" id="2100421"/>
    <lineage>
        <taxon>Viruses</taxon>
        <taxon>Duplodnaviria</taxon>
        <taxon>Heunggongvirae</taxon>
        <taxon>Uroviricota</taxon>
        <taxon>Caudoviricetes</taxon>
        <taxon>Peduoviridae</taxon>
        <taxon>Maltschvirus</taxon>
        <taxon>Maltschvirus maltsch</taxon>
    </lineage>
</organism>
<feature type="compositionally biased region" description="Polar residues" evidence="1">
    <location>
        <begin position="259"/>
        <end position="271"/>
    </location>
</feature>
<sequence length="286" mass="31427">MSIEAINWALVQDIERSSEKFVLVVMANRCNDEWLCWPSIASIVEDTSQNRKTVQENLGRLKESGLICASGMKKGATGSVVVYALSRPENGLSKQARKPTDEAVEAGPKTGHLETEAGPKTDRSRPENGHEAGPKTGYGTTSEPSRTCKPKNITPRIKTDTFDFNGRLIADGVSETAVRDWATIRKAKKLSATQTAFEGLLREVAKAGVTLQAAVTECCERGWGGFKAEWLENSRARAGPAQQQTKINGSTRQSRIDSYWNQRYGNEPQHQGSEERDITGESERIA</sequence>
<evidence type="ECO:0000313" key="2">
    <source>
        <dbReference type="EMBL" id="CAB4172576.1"/>
    </source>
</evidence>
<feature type="region of interest" description="Disordered" evidence="1">
    <location>
        <begin position="235"/>
        <end position="286"/>
    </location>
</feature>
<feature type="compositionally biased region" description="Basic and acidic residues" evidence="1">
    <location>
        <begin position="111"/>
        <end position="133"/>
    </location>
</feature>
<feature type="compositionally biased region" description="Polar residues" evidence="1">
    <location>
        <begin position="241"/>
        <end position="253"/>
    </location>
</feature>
<dbReference type="EMBL" id="LR796885">
    <property type="protein sequence ID" value="CAB4172576.1"/>
    <property type="molecule type" value="Genomic_DNA"/>
</dbReference>
<gene>
    <name evidence="2" type="ORF">UFOVP935_44</name>
</gene>
<feature type="compositionally biased region" description="Basic and acidic residues" evidence="1">
    <location>
        <begin position="272"/>
        <end position="286"/>
    </location>
</feature>
<proteinExistence type="predicted"/>
<protein>
    <submittedName>
        <fullName evidence="2">Helix-turn-helix domain containing protein</fullName>
    </submittedName>
</protein>
<reference evidence="2" key="1">
    <citation type="submission" date="2020-05" db="EMBL/GenBank/DDBJ databases">
        <authorList>
            <person name="Chiriac C."/>
            <person name="Salcher M."/>
            <person name="Ghai R."/>
            <person name="Kavagutti S V."/>
        </authorList>
    </citation>
    <scope>NUCLEOTIDE SEQUENCE</scope>
</reference>
<evidence type="ECO:0000256" key="1">
    <source>
        <dbReference type="SAM" id="MobiDB-lite"/>
    </source>
</evidence>
<accession>A0A6J5PRC2</accession>